<proteinExistence type="predicted"/>
<dbReference type="SMART" id="SM00380">
    <property type="entry name" value="AP2"/>
    <property type="match status" value="1"/>
</dbReference>
<feature type="region of interest" description="Disordered" evidence="7">
    <location>
        <begin position="327"/>
        <end position="364"/>
    </location>
</feature>
<protein>
    <recommendedName>
        <fullName evidence="8">AP2/ERF domain-containing protein</fullName>
    </recommendedName>
</protein>
<evidence type="ECO:0000256" key="2">
    <source>
        <dbReference type="ARBA" id="ARBA00022821"/>
    </source>
</evidence>
<evidence type="ECO:0000313" key="9">
    <source>
        <dbReference type="EMBL" id="CAI9754422.1"/>
    </source>
</evidence>
<feature type="compositionally biased region" description="Low complexity" evidence="7">
    <location>
        <begin position="327"/>
        <end position="347"/>
    </location>
</feature>
<organism evidence="9 10">
    <name type="scientific">Fraxinus pennsylvanica</name>
    <dbReference type="NCBI Taxonomy" id="56036"/>
    <lineage>
        <taxon>Eukaryota</taxon>
        <taxon>Viridiplantae</taxon>
        <taxon>Streptophyta</taxon>
        <taxon>Embryophyta</taxon>
        <taxon>Tracheophyta</taxon>
        <taxon>Spermatophyta</taxon>
        <taxon>Magnoliopsida</taxon>
        <taxon>eudicotyledons</taxon>
        <taxon>Gunneridae</taxon>
        <taxon>Pentapetalae</taxon>
        <taxon>asterids</taxon>
        <taxon>lamiids</taxon>
        <taxon>Lamiales</taxon>
        <taxon>Oleaceae</taxon>
        <taxon>Oleeae</taxon>
        <taxon>Fraxinus</taxon>
    </lineage>
</organism>
<dbReference type="InterPro" id="IPR044808">
    <property type="entry name" value="ERF_plant"/>
</dbReference>
<dbReference type="PANTHER" id="PTHR31190:SF421">
    <property type="entry name" value="ETHYLENE-RESPONSIVE TRANSCRIPTION FACTOR ERF110"/>
    <property type="match status" value="1"/>
</dbReference>
<reference evidence="9" key="1">
    <citation type="submission" date="2023-05" db="EMBL/GenBank/DDBJ databases">
        <authorList>
            <person name="Huff M."/>
        </authorList>
    </citation>
    <scope>NUCLEOTIDE SEQUENCE</scope>
</reference>
<dbReference type="GO" id="GO:0005634">
    <property type="term" value="C:nucleus"/>
    <property type="evidence" value="ECO:0007669"/>
    <property type="project" value="UniProtKB-SubCell"/>
</dbReference>
<comment type="subcellular location">
    <subcellularLocation>
        <location evidence="1">Nucleus</location>
    </subcellularLocation>
</comment>
<dbReference type="CDD" id="cd00018">
    <property type="entry name" value="AP2"/>
    <property type="match status" value="1"/>
</dbReference>
<dbReference type="GO" id="GO:0003677">
    <property type="term" value="F:DNA binding"/>
    <property type="evidence" value="ECO:0007669"/>
    <property type="project" value="UniProtKB-KW"/>
</dbReference>
<dbReference type="PRINTS" id="PR00367">
    <property type="entry name" value="ETHRSPELEMNT"/>
</dbReference>
<dbReference type="AlphaFoldDB" id="A0AAD2DH88"/>
<dbReference type="Gene3D" id="3.30.730.10">
    <property type="entry name" value="AP2/ERF domain"/>
    <property type="match status" value="1"/>
</dbReference>
<dbReference type="InterPro" id="IPR036955">
    <property type="entry name" value="AP2/ERF_dom_sf"/>
</dbReference>
<evidence type="ECO:0000256" key="5">
    <source>
        <dbReference type="ARBA" id="ARBA00023163"/>
    </source>
</evidence>
<dbReference type="Proteomes" id="UP000834106">
    <property type="component" value="Chromosome 1"/>
</dbReference>
<dbReference type="FunFam" id="3.30.730.10:FF:000001">
    <property type="entry name" value="Ethylene-responsive transcription factor 2"/>
    <property type="match status" value="1"/>
</dbReference>
<keyword evidence="10" id="KW-1185">Reference proteome</keyword>
<feature type="domain" description="AP2/ERF" evidence="8">
    <location>
        <begin position="188"/>
        <end position="245"/>
    </location>
</feature>
<evidence type="ECO:0000256" key="7">
    <source>
        <dbReference type="SAM" id="MobiDB-lite"/>
    </source>
</evidence>
<keyword evidence="4" id="KW-0238">DNA-binding</keyword>
<keyword evidence="6" id="KW-0539">Nucleus</keyword>
<dbReference type="GO" id="GO:0003700">
    <property type="term" value="F:DNA-binding transcription factor activity"/>
    <property type="evidence" value="ECO:0007669"/>
    <property type="project" value="InterPro"/>
</dbReference>
<dbReference type="InterPro" id="IPR001471">
    <property type="entry name" value="AP2/ERF_dom"/>
</dbReference>
<keyword evidence="2" id="KW-0611">Plant defense</keyword>
<evidence type="ECO:0000256" key="3">
    <source>
        <dbReference type="ARBA" id="ARBA00023015"/>
    </source>
</evidence>
<dbReference type="GO" id="GO:0009873">
    <property type="term" value="P:ethylene-activated signaling pathway"/>
    <property type="evidence" value="ECO:0007669"/>
    <property type="project" value="InterPro"/>
</dbReference>
<dbReference type="EMBL" id="OU503036">
    <property type="protein sequence ID" value="CAI9754422.1"/>
    <property type="molecule type" value="Genomic_DNA"/>
</dbReference>
<accession>A0AAD2DH88</accession>
<dbReference type="PANTHER" id="PTHR31190">
    <property type="entry name" value="DNA-BINDING DOMAIN"/>
    <property type="match status" value="1"/>
</dbReference>
<keyword evidence="5" id="KW-0804">Transcription</keyword>
<dbReference type="InterPro" id="IPR016177">
    <property type="entry name" value="DNA-bd_dom_sf"/>
</dbReference>
<evidence type="ECO:0000313" key="10">
    <source>
        <dbReference type="Proteomes" id="UP000834106"/>
    </source>
</evidence>
<evidence type="ECO:0000259" key="8">
    <source>
        <dbReference type="PROSITE" id="PS51032"/>
    </source>
</evidence>
<name>A0AAD2DH88_9LAMI</name>
<feature type="region of interest" description="Disordered" evidence="7">
    <location>
        <begin position="92"/>
        <end position="190"/>
    </location>
</feature>
<dbReference type="Pfam" id="PF00847">
    <property type="entry name" value="AP2"/>
    <property type="match status" value="1"/>
</dbReference>
<evidence type="ECO:0000256" key="4">
    <source>
        <dbReference type="ARBA" id="ARBA00023125"/>
    </source>
</evidence>
<dbReference type="SUPFAM" id="SSF54171">
    <property type="entry name" value="DNA-binding domain"/>
    <property type="match status" value="1"/>
</dbReference>
<gene>
    <name evidence="9" type="ORF">FPE_LOCUS1853</name>
</gene>
<sequence>MANPGYTGEFFRFPVVSSNSETTTTTTPTTAQPHQLTQSWERMQQPDFLLSGEPLLLGFGQTREMPAMVPTLAVPGQTYGEWNFNPDPSGTVGSINIQYPPSSPYSSSSSGSWAAGQKRRRDQDDSVTQFPEQVQRIYGGSRESSFSVKTEVAEAGGTSVEPPPTTTEEHQTPPPETSTEERGERRRKYRGVRQRPWGKWAAEIRDPHKAARVWLGTFETAEAAARAYDEAALRFRGTKAKLNFPENVNLPPPTTTLAAAQPLPPAFFQNQPFQIYETTRDYRGYSQLLQNTADFQHQQPTSLLEQMLYTSSMAAAASSYPLLQFPNQQQTTNSQTQGNQTQENTPNYPAPPRTSSTIHPAYPS</sequence>
<evidence type="ECO:0000256" key="6">
    <source>
        <dbReference type="ARBA" id="ARBA00023242"/>
    </source>
</evidence>
<dbReference type="GO" id="GO:0006952">
    <property type="term" value="P:defense response"/>
    <property type="evidence" value="ECO:0007669"/>
    <property type="project" value="UniProtKB-KW"/>
</dbReference>
<evidence type="ECO:0000256" key="1">
    <source>
        <dbReference type="ARBA" id="ARBA00004123"/>
    </source>
</evidence>
<dbReference type="PROSITE" id="PS51032">
    <property type="entry name" value="AP2_ERF"/>
    <property type="match status" value="1"/>
</dbReference>
<keyword evidence="3" id="KW-0805">Transcription regulation</keyword>